<keyword evidence="3" id="KW-1185">Reference proteome</keyword>
<dbReference type="PRINTS" id="PR00359">
    <property type="entry name" value="BP450"/>
</dbReference>
<dbReference type="InterPro" id="IPR036396">
    <property type="entry name" value="Cyt_P450_sf"/>
</dbReference>
<evidence type="ECO:0008006" key="4">
    <source>
        <dbReference type="Google" id="ProtNLM"/>
    </source>
</evidence>
<dbReference type="RefSeq" id="WP_377183492.1">
    <property type="nucleotide sequence ID" value="NZ_JBHUOG010000001.1"/>
</dbReference>
<comment type="caution">
    <text evidence="2">The sequence shown here is derived from an EMBL/GenBank/DDBJ whole genome shotgun (WGS) entry which is preliminary data.</text>
</comment>
<dbReference type="InterPro" id="IPR002397">
    <property type="entry name" value="Cyt_P450_B"/>
</dbReference>
<reference evidence="3" key="1">
    <citation type="journal article" date="2019" name="Int. J. Syst. Evol. Microbiol.">
        <title>The Global Catalogue of Microorganisms (GCM) 10K type strain sequencing project: providing services to taxonomists for standard genome sequencing and annotation.</title>
        <authorList>
            <consortium name="The Broad Institute Genomics Platform"/>
            <consortium name="The Broad Institute Genome Sequencing Center for Infectious Disease"/>
            <person name="Wu L."/>
            <person name="Ma J."/>
        </authorList>
    </citation>
    <scope>NUCLEOTIDE SEQUENCE [LARGE SCALE GENOMIC DNA]</scope>
    <source>
        <strain evidence="3">CCM 7044</strain>
    </source>
</reference>
<proteinExistence type="inferred from homology"/>
<name>A0ABW5VS24_9MICO</name>
<dbReference type="SUPFAM" id="SSF48264">
    <property type="entry name" value="Cytochrome P450"/>
    <property type="match status" value="1"/>
</dbReference>
<dbReference type="EMBL" id="JBHUOG010000001">
    <property type="protein sequence ID" value="MFD2794478.1"/>
    <property type="molecule type" value="Genomic_DNA"/>
</dbReference>
<accession>A0ABW5VS24</accession>
<dbReference type="PROSITE" id="PS00086">
    <property type="entry name" value="CYTOCHROME_P450"/>
    <property type="match status" value="1"/>
</dbReference>
<sequence length="426" mass="46257">MFGTTSDVRLDDLAANPGPGLPMLAAATMAPDPDAVYRTWRAQWGPVVPVELSDGVLAWLVLDYEDIKQILMTWSVFSRDVEHWAAFQDGRVAPGTGLHAFFSPRQNAFYTEGDRRVRLRSVVDDAFAAIDETKLVRDVRTACRALLAQIAPLGQADLVASYTAAVPSLAVAAMYGLPAHLADRMRQYATDIFSNTPAAVPAFVGLNTMLAELIAIRREDPGDDLLSTIVHHEHALDDTELLDTAQMIQSAGHEMSVAWTTMTLVHLLGDHDFGTRTRSGRLMVDEALDNVMVHQSPTWHTPARFVTGNTELGGRMLRKGEAIVCAVAHATKTEHEGADLIWASTSRATLGFGAGVHRCPASRVSRIITKTAVEQALIQLHALKLDVPIKDLPFVPGLWARSAATLPVTFEPTHAPGSAQRDPVSV</sequence>
<dbReference type="PANTHER" id="PTHR46696:SF1">
    <property type="entry name" value="CYTOCHROME P450 YJIB-RELATED"/>
    <property type="match status" value="1"/>
</dbReference>
<dbReference type="Proteomes" id="UP001597479">
    <property type="component" value="Unassembled WGS sequence"/>
</dbReference>
<comment type="similarity">
    <text evidence="1">Belongs to the cytochrome P450 family.</text>
</comment>
<evidence type="ECO:0000313" key="2">
    <source>
        <dbReference type="EMBL" id="MFD2794478.1"/>
    </source>
</evidence>
<organism evidence="2 3">
    <name type="scientific">Promicromonospora vindobonensis</name>
    <dbReference type="NCBI Taxonomy" id="195748"/>
    <lineage>
        <taxon>Bacteria</taxon>
        <taxon>Bacillati</taxon>
        <taxon>Actinomycetota</taxon>
        <taxon>Actinomycetes</taxon>
        <taxon>Micrococcales</taxon>
        <taxon>Promicromonosporaceae</taxon>
        <taxon>Promicromonospora</taxon>
    </lineage>
</organism>
<gene>
    <name evidence="2" type="ORF">ACFS27_13060</name>
</gene>
<dbReference type="Gene3D" id="1.10.630.10">
    <property type="entry name" value="Cytochrome P450"/>
    <property type="match status" value="1"/>
</dbReference>
<dbReference type="PANTHER" id="PTHR46696">
    <property type="entry name" value="P450, PUTATIVE (EUROFUNG)-RELATED"/>
    <property type="match status" value="1"/>
</dbReference>
<protein>
    <recommendedName>
        <fullName evidence="4">Cytochrome P450</fullName>
    </recommendedName>
</protein>
<evidence type="ECO:0000313" key="3">
    <source>
        <dbReference type="Proteomes" id="UP001597479"/>
    </source>
</evidence>
<dbReference type="InterPro" id="IPR017972">
    <property type="entry name" value="Cyt_P450_CS"/>
</dbReference>
<evidence type="ECO:0000256" key="1">
    <source>
        <dbReference type="ARBA" id="ARBA00010617"/>
    </source>
</evidence>